<evidence type="ECO:0000313" key="2">
    <source>
        <dbReference type="EMBL" id="GAK55070.1"/>
    </source>
</evidence>
<evidence type="ECO:0000259" key="1">
    <source>
        <dbReference type="Pfam" id="PF13614"/>
    </source>
</evidence>
<dbReference type="InterPro" id="IPR027417">
    <property type="entry name" value="P-loop_NTPase"/>
</dbReference>
<dbReference type="PANTHER" id="PTHR43384:SF10">
    <property type="entry name" value="ATPASE INVOLVED IN CHROMOSOME PARTITIONING, PARA_MIND FAMILY"/>
    <property type="match status" value="1"/>
</dbReference>
<evidence type="ECO:0000313" key="3">
    <source>
        <dbReference type="Proteomes" id="UP000030661"/>
    </source>
</evidence>
<dbReference type="GO" id="GO:0016887">
    <property type="term" value="F:ATP hydrolysis activity"/>
    <property type="evidence" value="ECO:0007669"/>
    <property type="project" value="TreeGrafter"/>
</dbReference>
<dbReference type="GO" id="GO:0005829">
    <property type="term" value="C:cytosol"/>
    <property type="evidence" value="ECO:0007669"/>
    <property type="project" value="TreeGrafter"/>
</dbReference>
<keyword evidence="3" id="KW-1185">Reference proteome</keyword>
<dbReference type="GO" id="GO:0005524">
    <property type="term" value="F:ATP binding"/>
    <property type="evidence" value="ECO:0007669"/>
    <property type="project" value="TreeGrafter"/>
</dbReference>
<proteinExistence type="predicted"/>
<gene>
    <name evidence="2" type="ORF">U27_01901</name>
</gene>
<dbReference type="AlphaFoldDB" id="A0A0S6WBP4"/>
<dbReference type="SUPFAM" id="SSF52540">
    <property type="entry name" value="P-loop containing nucleoside triphosphate hydrolases"/>
    <property type="match status" value="1"/>
</dbReference>
<dbReference type="InterPro" id="IPR025669">
    <property type="entry name" value="AAA_dom"/>
</dbReference>
<dbReference type="PANTHER" id="PTHR43384">
    <property type="entry name" value="SEPTUM SITE-DETERMINING PROTEIN MIND HOMOLOG, CHLOROPLASTIC-RELATED"/>
    <property type="match status" value="1"/>
</dbReference>
<dbReference type="GO" id="GO:0009898">
    <property type="term" value="C:cytoplasmic side of plasma membrane"/>
    <property type="evidence" value="ECO:0007669"/>
    <property type="project" value="TreeGrafter"/>
</dbReference>
<dbReference type="EMBL" id="DF820463">
    <property type="protein sequence ID" value="GAK55070.1"/>
    <property type="molecule type" value="Genomic_DNA"/>
</dbReference>
<dbReference type="STRING" id="1499967.U27_01901"/>
<dbReference type="InterPro" id="IPR050625">
    <property type="entry name" value="ParA/MinD_ATPase"/>
</dbReference>
<dbReference type="Pfam" id="PF13614">
    <property type="entry name" value="AAA_31"/>
    <property type="match status" value="1"/>
</dbReference>
<sequence>MTKIIMIHSFRRGVGRSTMIANSAALLALEGKRVGVIDTNIQSPSLHFFFRLSEADIGWSLNNYLWGKCTLAQAMYNVTPQQDSVEIPGQIFLIPGTCQTHEIARVLSNSYSFHSLNADIESWAEDLQLDVLFIDPRSGLIEMTLASIAIADTLVVLMRLDRQDFEGTGMMLHLLRKIDVSEVLLVVNEVPKEYELNVIRKEVGQKLQHDVAAVIPHSRKLLALGSNGLYALRYPDDPLTDLYRQIAKKLLI</sequence>
<dbReference type="Proteomes" id="UP000030661">
    <property type="component" value="Unassembled WGS sequence"/>
</dbReference>
<dbReference type="GO" id="GO:0051782">
    <property type="term" value="P:negative regulation of cell division"/>
    <property type="evidence" value="ECO:0007669"/>
    <property type="project" value="TreeGrafter"/>
</dbReference>
<organism evidence="2">
    <name type="scientific">Vecturithrix granuli</name>
    <dbReference type="NCBI Taxonomy" id="1499967"/>
    <lineage>
        <taxon>Bacteria</taxon>
        <taxon>Candidatus Moduliflexota</taxon>
        <taxon>Candidatus Vecturitrichia</taxon>
        <taxon>Candidatus Vecturitrichales</taxon>
        <taxon>Candidatus Vecturitrichaceae</taxon>
        <taxon>Candidatus Vecturithrix</taxon>
    </lineage>
</organism>
<name>A0A0S6WBP4_VECG1</name>
<feature type="domain" description="AAA" evidence="1">
    <location>
        <begin position="2"/>
        <end position="179"/>
    </location>
</feature>
<reference evidence="2" key="1">
    <citation type="journal article" date="2015" name="PeerJ">
        <title>First genomic representation of candidate bacterial phylum KSB3 points to enhanced environmental sensing as a trigger of wastewater bulking.</title>
        <authorList>
            <person name="Sekiguchi Y."/>
            <person name="Ohashi A."/>
            <person name="Parks D.H."/>
            <person name="Yamauchi T."/>
            <person name="Tyson G.W."/>
            <person name="Hugenholtz P."/>
        </authorList>
    </citation>
    <scope>NUCLEOTIDE SEQUENCE [LARGE SCALE GENOMIC DNA]</scope>
</reference>
<dbReference type="HOGENOM" id="CLU_096711_0_0_0"/>
<protein>
    <submittedName>
        <fullName evidence="2">Cobyrinic acid ac-diamide synthase</fullName>
    </submittedName>
</protein>
<dbReference type="eggNOG" id="COG0455">
    <property type="taxonomic scope" value="Bacteria"/>
</dbReference>
<accession>A0A0S6WBP4</accession>
<dbReference type="Gene3D" id="3.40.50.300">
    <property type="entry name" value="P-loop containing nucleotide triphosphate hydrolases"/>
    <property type="match status" value="1"/>
</dbReference>